<accession>A0A7W9SNG8</accession>
<dbReference type="Pfam" id="PF10694">
    <property type="entry name" value="DUF2500"/>
    <property type="match status" value="1"/>
</dbReference>
<dbReference type="Proteomes" id="UP000520814">
    <property type="component" value="Unassembled WGS sequence"/>
</dbReference>
<dbReference type="EMBL" id="JACHGW010000002">
    <property type="protein sequence ID" value="MBB6049872.1"/>
    <property type="molecule type" value="Genomic_DNA"/>
</dbReference>
<reference evidence="1 2" key="1">
    <citation type="submission" date="2020-08" db="EMBL/GenBank/DDBJ databases">
        <title>Genomic Encyclopedia of Type Strains, Phase IV (KMG-IV): sequencing the most valuable type-strain genomes for metagenomic binning, comparative biology and taxonomic classification.</title>
        <authorList>
            <person name="Goeker M."/>
        </authorList>
    </citation>
    <scope>NUCLEOTIDE SEQUENCE [LARGE SCALE GENOMIC DNA]</scope>
    <source>
        <strain evidence="1 2">DSM 23562</strain>
    </source>
</reference>
<evidence type="ECO:0008006" key="3">
    <source>
        <dbReference type="Google" id="ProtNLM"/>
    </source>
</evidence>
<proteinExistence type="predicted"/>
<evidence type="ECO:0000313" key="2">
    <source>
        <dbReference type="Proteomes" id="UP000520814"/>
    </source>
</evidence>
<protein>
    <recommendedName>
        <fullName evidence="3">DUF2500 family protein</fullName>
    </recommendedName>
</protein>
<dbReference type="InterPro" id="IPR019635">
    <property type="entry name" value="DUF2500"/>
</dbReference>
<name>A0A7W9SNG8_ARMRO</name>
<evidence type="ECO:0000313" key="1">
    <source>
        <dbReference type="EMBL" id="MBB6049872.1"/>
    </source>
</evidence>
<dbReference type="AlphaFoldDB" id="A0A7W9SNG8"/>
<organism evidence="1 2">
    <name type="scientific">Armatimonas rosea</name>
    <dbReference type="NCBI Taxonomy" id="685828"/>
    <lineage>
        <taxon>Bacteria</taxon>
        <taxon>Bacillati</taxon>
        <taxon>Armatimonadota</taxon>
        <taxon>Armatimonadia</taxon>
        <taxon>Armatimonadales</taxon>
        <taxon>Armatimonadaceae</taxon>
        <taxon>Armatimonas</taxon>
    </lineage>
</organism>
<sequence>MSTELIVIAVLGGSLALWAAQALRLWSLNRHQTEYTEPATIIEKALVHEPGSGWDPDQRHVLVFALADGSHRNFAVSESLYKEVHAGQSGQLHTRGSWFCGFERESS</sequence>
<dbReference type="Gene3D" id="2.40.50.660">
    <property type="match status" value="1"/>
</dbReference>
<comment type="caution">
    <text evidence="1">The sequence shown here is derived from an EMBL/GenBank/DDBJ whole genome shotgun (WGS) entry which is preliminary data.</text>
</comment>
<dbReference type="RefSeq" id="WP_184193761.1">
    <property type="nucleotide sequence ID" value="NZ_JACHGW010000002.1"/>
</dbReference>
<keyword evidence="2" id="KW-1185">Reference proteome</keyword>
<gene>
    <name evidence="1" type="ORF">HNQ39_001663</name>
</gene>